<dbReference type="SUPFAM" id="SSF53474">
    <property type="entry name" value="alpha/beta-Hydrolases"/>
    <property type="match status" value="1"/>
</dbReference>
<name>A0A7W5G8A7_9BACL</name>
<evidence type="ECO:0000313" key="1">
    <source>
        <dbReference type="EMBL" id="MBB3150430.1"/>
    </source>
</evidence>
<reference evidence="1 2" key="1">
    <citation type="submission" date="2020-08" db="EMBL/GenBank/DDBJ databases">
        <title>Genomic Encyclopedia of Type Strains, Phase III (KMG-III): the genomes of soil and plant-associated and newly described type strains.</title>
        <authorList>
            <person name="Whitman W."/>
        </authorList>
    </citation>
    <scope>NUCLEOTIDE SEQUENCE [LARGE SCALE GENOMIC DNA]</scope>
    <source>
        <strain evidence="1 2">CECT 8234</strain>
    </source>
</reference>
<evidence type="ECO:0000313" key="2">
    <source>
        <dbReference type="Proteomes" id="UP000518605"/>
    </source>
</evidence>
<dbReference type="GO" id="GO:0016747">
    <property type="term" value="F:acyltransferase activity, transferring groups other than amino-acyl groups"/>
    <property type="evidence" value="ECO:0007669"/>
    <property type="project" value="TreeGrafter"/>
</dbReference>
<organism evidence="1 2">
    <name type="scientific">Paenibacillus endophyticus</name>
    <dbReference type="NCBI Taxonomy" id="1294268"/>
    <lineage>
        <taxon>Bacteria</taxon>
        <taxon>Bacillati</taxon>
        <taxon>Bacillota</taxon>
        <taxon>Bacilli</taxon>
        <taxon>Bacillales</taxon>
        <taxon>Paenibacillaceae</taxon>
        <taxon>Paenibacillus</taxon>
    </lineage>
</organism>
<dbReference type="EMBL" id="JACHXW010000001">
    <property type="protein sequence ID" value="MBB3150430.1"/>
    <property type="molecule type" value="Genomic_DNA"/>
</dbReference>
<dbReference type="InterPro" id="IPR000801">
    <property type="entry name" value="Esterase-like"/>
</dbReference>
<dbReference type="Gene3D" id="3.40.50.1820">
    <property type="entry name" value="alpha/beta hydrolase"/>
    <property type="match status" value="1"/>
</dbReference>
<dbReference type="RefSeq" id="WP_183558243.1">
    <property type="nucleotide sequence ID" value="NZ_CBCSLB010000001.1"/>
</dbReference>
<gene>
    <name evidence="1" type="ORF">FHS16_000462</name>
</gene>
<dbReference type="Pfam" id="PF00756">
    <property type="entry name" value="Esterase"/>
    <property type="match status" value="1"/>
</dbReference>
<keyword evidence="2" id="KW-1185">Reference proteome</keyword>
<sequence length="266" mass="30511">MSAFNNKWICHYAKEGYDQYQEQISRGEMETIEYLSQTVGNKRKMMIYTPPGYSSEWKYSVLYLLHGIGGDETEWHNHANLQTILDNLYADEKLAPMIVVLPNGRAMLNDRPEGNLFDADKLKGFENFESDLLHDLIPFIESNYSVLIGREHRALAGLSMGGGQSLNIGLANLDYFAWIGGFSSAPNTKEPELLVPNPAAASARLKLLWLSCGDLDNLKYVSDKMHAYLTMHHVMHIWYEENGSHDWLVWKNDLYHFSQLLFQQED</sequence>
<proteinExistence type="predicted"/>
<dbReference type="PANTHER" id="PTHR48098:SF1">
    <property type="entry name" value="DIACYLGLYCEROL ACYLTRANSFERASE_MYCOLYLTRANSFERASE AG85A"/>
    <property type="match status" value="1"/>
</dbReference>
<dbReference type="InterPro" id="IPR050583">
    <property type="entry name" value="Mycobacterial_A85_antigen"/>
</dbReference>
<accession>A0A7W5G8A7</accession>
<comment type="caution">
    <text evidence="1">The sequence shown here is derived from an EMBL/GenBank/DDBJ whole genome shotgun (WGS) entry which is preliminary data.</text>
</comment>
<dbReference type="AlphaFoldDB" id="A0A7W5G8A7"/>
<dbReference type="PANTHER" id="PTHR48098">
    <property type="entry name" value="ENTEROCHELIN ESTERASE-RELATED"/>
    <property type="match status" value="1"/>
</dbReference>
<dbReference type="InterPro" id="IPR029058">
    <property type="entry name" value="AB_hydrolase_fold"/>
</dbReference>
<protein>
    <submittedName>
        <fullName evidence="1">Enterochelin esterase-like enzyme</fullName>
    </submittedName>
</protein>
<dbReference type="Proteomes" id="UP000518605">
    <property type="component" value="Unassembled WGS sequence"/>
</dbReference>